<dbReference type="EMBL" id="BDGU01000029">
    <property type="protein sequence ID" value="GAW00347.1"/>
    <property type="molecule type" value="Genomic_DNA"/>
</dbReference>
<name>A0A1Q3DZA1_LENED</name>
<organism evidence="2 3">
    <name type="scientific">Lentinula edodes</name>
    <name type="common">Shiitake mushroom</name>
    <name type="synonym">Lentinus edodes</name>
    <dbReference type="NCBI Taxonomy" id="5353"/>
    <lineage>
        <taxon>Eukaryota</taxon>
        <taxon>Fungi</taxon>
        <taxon>Dikarya</taxon>
        <taxon>Basidiomycota</taxon>
        <taxon>Agaricomycotina</taxon>
        <taxon>Agaricomycetes</taxon>
        <taxon>Agaricomycetidae</taxon>
        <taxon>Agaricales</taxon>
        <taxon>Marasmiineae</taxon>
        <taxon>Omphalotaceae</taxon>
        <taxon>Lentinula</taxon>
    </lineage>
</organism>
<keyword evidence="3" id="KW-1185">Reference proteome</keyword>
<proteinExistence type="predicted"/>
<gene>
    <name evidence="2" type="ORF">LENED_001860</name>
</gene>
<evidence type="ECO:0000256" key="1">
    <source>
        <dbReference type="SAM" id="MobiDB-lite"/>
    </source>
</evidence>
<evidence type="ECO:0000313" key="3">
    <source>
        <dbReference type="Proteomes" id="UP000188533"/>
    </source>
</evidence>
<accession>A0A1Q3DZA1</accession>
<reference evidence="2 3" key="1">
    <citation type="submission" date="2016-08" db="EMBL/GenBank/DDBJ databases">
        <authorList>
            <consortium name="Lentinula edodes genome sequencing consortium"/>
            <person name="Sakamoto Y."/>
            <person name="Nakade K."/>
            <person name="Sato S."/>
            <person name="Yoshida Y."/>
            <person name="Miyazaki K."/>
            <person name="Natsume S."/>
            <person name="Konno N."/>
        </authorList>
    </citation>
    <scope>NUCLEOTIDE SEQUENCE [LARGE SCALE GENOMIC DNA]</scope>
    <source>
        <strain evidence="2 3">NBRC 111202</strain>
    </source>
</reference>
<protein>
    <submittedName>
        <fullName evidence="2">Uncharacterized protein</fullName>
    </submittedName>
</protein>
<dbReference type="AlphaFoldDB" id="A0A1Q3DZA1"/>
<feature type="region of interest" description="Disordered" evidence="1">
    <location>
        <begin position="1"/>
        <end position="34"/>
    </location>
</feature>
<reference evidence="2 3" key="2">
    <citation type="submission" date="2017-02" db="EMBL/GenBank/DDBJ databases">
        <title>A genome survey and senescence transcriptome analysis in Lentinula edodes.</title>
        <authorList>
            <person name="Sakamoto Y."/>
            <person name="Nakade K."/>
            <person name="Sato S."/>
            <person name="Yoshida Y."/>
            <person name="Miyazaki K."/>
            <person name="Natsume S."/>
            <person name="Konno N."/>
        </authorList>
    </citation>
    <scope>NUCLEOTIDE SEQUENCE [LARGE SCALE GENOMIC DNA]</scope>
    <source>
        <strain evidence="2 3">NBRC 111202</strain>
    </source>
</reference>
<sequence length="166" mass="18873">MPRGKGKSVDFDLQDDELPFLGSQDSNGSNGSEDNAFQLAFAEQYIATREKKKKEQQRKFLVGAKKLVSKEIKSSAEVITEAARSVEELFQAFTINYATEEDCIRNLWLAIVEEERKLQNLSKRFHSAVIKEGEECEAEQIKGMGKAQEAVLETQRVIDYIYSKKD</sequence>
<evidence type="ECO:0000313" key="2">
    <source>
        <dbReference type="EMBL" id="GAW00347.1"/>
    </source>
</evidence>
<comment type="caution">
    <text evidence="2">The sequence shown here is derived from an EMBL/GenBank/DDBJ whole genome shotgun (WGS) entry which is preliminary data.</text>
</comment>
<dbReference type="Proteomes" id="UP000188533">
    <property type="component" value="Unassembled WGS sequence"/>
</dbReference>
<feature type="compositionally biased region" description="Polar residues" evidence="1">
    <location>
        <begin position="23"/>
        <end position="34"/>
    </location>
</feature>